<evidence type="ECO:0000313" key="3">
    <source>
        <dbReference type="EMBL" id="KAA8534597.1"/>
    </source>
</evidence>
<reference evidence="3 4" key="1">
    <citation type="submission" date="2019-09" db="EMBL/GenBank/DDBJ databases">
        <title>A chromosome-level genome assembly of the Chinese tupelo Nyssa sinensis.</title>
        <authorList>
            <person name="Yang X."/>
            <person name="Kang M."/>
            <person name="Yang Y."/>
            <person name="Xiong H."/>
            <person name="Wang M."/>
            <person name="Zhang Z."/>
            <person name="Wang Z."/>
            <person name="Wu H."/>
            <person name="Ma T."/>
            <person name="Liu J."/>
            <person name="Xi Z."/>
        </authorList>
    </citation>
    <scope>NUCLEOTIDE SEQUENCE [LARGE SCALE GENOMIC DNA]</scope>
    <source>
        <strain evidence="3">J267</strain>
        <tissue evidence="3">Leaf</tissue>
    </source>
</reference>
<gene>
    <name evidence="3" type="ORF">F0562_032144</name>
</gene>
<dbReference type="EMBL" id="CM018041">
    <property type="protein sequence ID" value="KAA8534597.1"/>
    <property type="molecule type" value="Genomic_DNA"/>
</dbReference>
<proteinExistence type="predicted"/>
<sequence>MKQKIVIKMQLHGGKCRSKAMQIASVADGVTSVAIEGEDKDRVVVIGDGVDSASLANSLRKKVGYADIISVEEVKAKFHLYITGLFFFGLELLEDIGRTNILVDLVEGKSLDKVANKGILTTNQSQLT</sequence>
<dbReference type="OrthoDB" id="692882at2759"/>
<dbReference type="GO" id="GO:0009626">
    <property type="term" value="P:plant-type hypersensitive response"/>
    <property type="evidence" value="ECO:0007669"/>
    <property type="project" value="UniProtKB-KW"/>
</dbReference>
<dbReference type="GO" id="GO:0016020">
    <property type="term" value="C:membrane"/>
    <property type="evidence" value="ECO:0007669"/>
    <property type="project" value="UniProtKB-SubCell"/>
</dbReference>
<dbReference type="PROSITE" id="PS50846">
    <property type="entry name" value="HMA_2"/>
    <property type="match status" value="1"/>
</dbReference>
<evidence type="ECO:0000313" key="4">
    <source>
        <dbReference type="Proteomes" id="UP000325577"/>
    </source>
</evidence>
<evidence type="ECO:0000256" key="1">
    <source>
        <dbReference type="ARBA" id="ARBA00004170"/>
    </source>
</evidence>
<dbReference type="PANTHER" id="PTHR46932:SF12">
    <property type="entry name" value="HEAVY METAL-ASSOCIATED ISOPRENYLATED PLANT PROTEIN 47"/>
    <property type="match status" value="1"/>
</dbReference>
<keyword evidence="4" id="KW-1185">Reference proteome</keyword>
<dbReference type="GO" id="GO:0046872">
    <property type="term" value="F:metal ion binding"/>
    <property type="evidence" value="ECO:0007669"/>
    <property type="project" value="InterPro"/>
</dbReference>
<accession>A0A5J5AYN2</accession>
<dbReference type="PANTHER" id="PTHR46932">
    <property type="entry name" value="HEAVY METAL-ASSOCIATED ISOPRENYLATED PLANT PROTEIN 47"/>
    <property type="match status" value="1"/>
</dbReference>
<evidence type="ECO:0000259" key="2">
    <source>
        <dbReference type="PROSITE" id="PS50846"/>
    </source>
</evidence>
<feature type="domain" description="HMA" evidence="2">
    <location>
        <begin position="2"/>
        <end position="71"/>
    </location>
</feature>
<dbReference type="Gene3D" id="3.30.70.100">
    <property type="match status" value="1"/>
</dbReference>
<dbReference type="AlphaFoldDB" id="A0A5J5AYN2"/>
<protein>
    <recommendedName>
        <fullName evidence="2">HMA domain-containing protein</fullName>
    </recommendedName>
</protein>
<organism evidence="3 4">
    <name type="scientific">Nyssa sinensis</name>
    <dbReference type="NCBI Taxonomy" id="561372"/>
    <lineage>
        <taxon>Eukaryota</taxon>
        <taxon>Viridiplantae</taxon>
        <taxon>Streptophyta</taxon>
        <taxon>Embryophyta</taxon>
        <taxon>Tracheophyta</taxon>
        <taxon>Spermatophyta</taxon>
        <taxon>Magnoliopsida</taxon>
        <taxon>eudicotyledons</taxon>
        <taxon>Gunneridae</taxon>
        <taxon>Pentapetalae</taxon>
        <taxon>asterids</taxon>
        <taxon>Cornales</taxon>
        <taxon>Nyssaceae</taxon>
        <taxon>Nyssa</taxon>
    </lineage>
</organism>
<name>A0A5J5AYN2_9ASTE</name>
<dbReference type="InterPro" id="IPR006121">
    <property type="entry name" value="HMA_dom"/>
</dbReference>
<dbReference type="InterPro" id="IPR042885">
    <property type="entry name" value="HIPP47/16"/>
</dbReference>
<comment type="subcellular location">
    <subcellularLocation>
        <location evidence="1">Membrane</location>
        <topology evidence="1">Peripheral membrane protein</topology>
    </subcellularLocation>
</comment>
<dbReference type="Proteomes" id="UP000325577">
    <property type="component" value="Linkage Group LG18"/>
</dbReference>